<evidence type="ECO:0000313" key="7">
    <source>
        <dbReference type="Proteomes" id="UP000813463"/>
    </source>
</evidence>
<accession>A0ABM3R3D2</accession>
<organism evidence="7 8">
    <name type="scientific">Spinacia oleracea</name>
    <name type="common">Spinach</name>
    <dbReference type="NCBI Taxonomy" id="3562"/>
    <lineage>
        <taxon>Eukaryota</taxon>
        <taxon>Viridiplantae</taxon>
        <taxon>Streptophyta</taxon>
        <taxon>Embryophyta</taxon>
        <taxon>Tracheophyta</taxon>
        <taxon>Spermatophyta</taxon>
        <taxon>Magnoliopsida</taxon>
        <taxon>eudicotyledons</taxon>
        <taxon>Gunneridae</taxon>
        <taxon>Pentapetalae</taxon>
        <taxon>Caryophyllales</taxon>
        <taxon>Chenopodiaceae</taxon>
        <taxon>Chenopodioideae</taxon>
        <taxon>Anserineae</taxon>
        <taxon>Spinacia</taxon>
    </lineage>
</organism>
<dbReference type="InterPro" id="IPR018289">
    <property type="entry name" value="MULE_transposase_dom"/>
</dbReference>
<dbReference type="Pfam" id="PF10551">
    <property type="entry name" value="MULE"/>
    <property type="match status" value="1"/>
</dbReference>
<keyword evidence="2 4" id="KW-0863">Zinc-finger</keyword>
<protein>
    <submittedName>
        <fullName evidence="8">Protein FAR1-RELATED SEQUENCE 5-like</fullName>
    </submittedName>
</protein>
<evidence type="ECO:0000313" key="8">
    <source>
        <dbReference type="RefSeq" id="XP_056690126.1"/>
    </source>
</evidence>
<dbReference type="InterPro" id="IPR006564">
    <property type="entry name" value="Znf_PMZ"/>
</dbReference>
<evidence type="ECO:0000259" key="6">
    <source>
        <dbReference type="PROSITE" id="PS50966"/>
    </source>
</evidence>
<evidence type="ECO:0000256" key="4">
    <source>
        <dbReference type="PROSITE-ProRule" id="PRU00325"/>
    </source>
</evidence>
<keyword evidence="7" id="KW-1185">Reference proteome</keyword>
<dbReference type="PANTHER" id="PTHR47718:SF13">
    <property type="entry name" value="OS09G0290500 PROTEIN"/>
    <property type="match status" value="1"/>
</dbReference>
<feature type="region of interest" description="Disordered" evidence="5">
    <location>
        <begin position="707"/>
        <end position="739"/>
    </location>
</feature>
<evidence type="ECO:0000256" key="1">
    <source>
        <dbReference type="ARBA" id="ARBA00022723"/>
    </source>
</evidence>
<dbReference type="InterPro" id="IPR007527">
    <property type="entry name" value="Znf_SWIM"/>
</dbReference>
<keyword evidence="3" id="KW-0862">Zinc</keyword>
<dbReference type="SMART" id="SM00575">
    <property type="entry name" value="ZnF_PMZ"/>
    <property type="match status" value="1"/>
</dbReference>
<gene>
    <name evidence="8" type="primary">LOC130465406</name>
</gene>
<proteinExistence type="predicted"/>
<reference evidence="8" key="2">
    <citation type="submission" date="2025-08" db="UniProtKB">
        <authorList>
            <consortium name="RefSeq"/>
        </authorList>
    </citation>
    <scope>IDENTIFICATION</scope>
    <source>
        <tissue evidence="8">Leaf</tissue>
    </source>
</reference>
<dbReference type="GeneID" id="130465406"/>
<dbReference type="PANTHER" id="PTHR47718">
    <property type="entry name" value="OS01G0519700 PROTEIN"/>
    <property type="match status" value="1"/>
</dbReference>
<name>A0ABM3R3D2_SPIOL</name>
<dbReference type="RefSeq" id="XP_056690126.1">
    <property type="nucleotide sequence ID" value="XM_056834148.1"/>
</dbReference>
<evidence type="ECO:0000256" key="3">
    <source>
        <dbReference type="ARBA" id="ARBA00022833"/>
    </source>
</evidence>
<keyword evidence="1" id="KW-0479">Metal-binding</keyword>
<dbReference type="Proteomes" id="UP000813463">
    <property type="component" value="Chromosome 1"/>
</dbReference>
<sequence>MEGLDLNETVTIEDCIVDTGATETNSNPPTEGMCFLTGQEFFDFCNMYAFKEGFEMFMKSNTLKQEYKAIGVNRKGVGELEPKPHMMEFIRLKCKKGGTNVGSNVTGCKMFIYGKNKDDKLKHNHALNPDCSRMMVNYRNIDSTTFKRAMINDIGGVSITKNYGTQLIEKGGFDNIAFNQRDLRNAISVERRKSRFKDSDAAGLDQYFKAQRELNSEFYCSIQKDDDGVFTNAFWSDARSRGTCKYFGDVITFDTTFSCNRFRMPFAPFIGVNHHGKSIIFAAALISNEDAPTFVWVFEEFMKCMGKAPTGILTDQDRAIGKAIKQVFPGVPHRLCLWHMLQNATKALGSRKDWPKIDTLIRTAIHDLLDPNEFDEAWCHVMEEYGLTGPGWMKDAYELRCQWAPAYNRGKFWAGMSSTQRSEGMNRFFKTHVNLECGLVLFIKNYEWCMRIKAEEEKQDNYDSIDKIPRLEPDKSVLVEYVLVKSYTNEKFAEVVAERKGLTHTNVTKIDALGTLSFYRADEKLTSPFWRKRFKHYNVKVDKVKGELHCSCNLFEFTGILCRHILKAMDVEDFQFLPEKYILPRWMKQVRSYESLQVSYFDPLESSRLAKAKELSQRHNYLYEMAMRSEVALKLYKEAMDVVRLKMEDAIGIRKTGDTGDDSILWWDPDARNVFGRRRLRPREYNERAQQRIHVEEVVDDDVLKTPVDKRHTGRAKTKRNSTFDKSAAGPSKKNQTTTQEELVAKEALIYSAFGNIPSYRARREHATNVAGPCLDTGLNNRVLFEDIPQGSQINFSQDNSQPLSNVGSYPWCTRLM</sequence>
<dbReference type="Pfam" id="PF04434">
    <property type="entry name" value="SWIM"/>
    <property type="match status" value="1"/>
</dbReference>
<reference evidence="7" key="1">
    <citation type="journal article" date="2021" name="Nat. Commun.">
        <title>Genomic analyses provide insights into spinach domestication and the genetic basis of agronomic traits.</title>
        <authorList>
            <person name="Cai X."/>
            <person name="Sun X."/>
            <person name="Xu C."/>
            <person name="Sun H."/>
            <person name="Wang X."/>
            <person name="Ge C."/>
            <person name="Zhang Z."/>
            <person name="Wang Q."/>
            <person name="Fei Z."/>
            <person name="Jiao C."/>
            <person name="Wang Q."/>
        </authorList>
    </citation>
    <scope>NUCLEOTIDE SEQUENCE [LARGE SCALE GENOMIC DNA]</scope>
    <source>
        <strain evidence="7">cv. Varoflay</strain>
    </source>
</reference>
<dbReference type="PROSITE" id="PS50966">
    <property type="entry name" value="ZF_SWIM"/>
    <property type="match status" value="1"/>
</dbReference>
<evidence type="ECO:0000256" key="2">
    <source>
        <dbReference type="ARBA" id="ARBA00022771"/>
    </source>
</evidence>
<feature type="domain" description="SWIM-type" evidence="6">
    <location>
        <begin position="537"/>
        <end position="573"/>
    </location>
</feature>
<evidence type="ECO:0000256" key="5">
    <source>
        <dbReference type="SAM" id="MobiDB-lite"/>
    </source>
</evidence>